<feature type="coiled-coil region" evidence="2">
    <location>
        <begin position="79"/>
        <end position="106"/>
    </location>
</feature>
<evidence type="ECO:0000256" key="1">
    <source>
        <dbReference type="ARBA" id="ARBA00006795"/>
    </source>
</evidence>
<dbReference type="InterPro" id="IPR006768">
    <property type="entry name" value="Cwf19-like_C_dom-1"/>
</dbReference>
<dbReference type="WBParaSite" id="maker-PairedContig_122-snap-gene-2.17-mRNA-1">
    <property type="protein sequence ID" value="maker-PairedContig_122-snap-gene-2.17-mRNA-1"/>
    <property type="gene ID" value="maker-PairedContig_122-snap-gene-2.17"/>
</dbReference>
<protein>
    <recommendedName>
        <fullName evidence="6">CWF19-like protein 2</fullName>
    </recommendedName>
</protein>
<organism evidence="5">
    <name type="scientific">Wuchereria bancrofti</name>
    <dbReference type="NCBI Taxonomy" id="6293"/>
    <lineage>
        <taxon>Eukaryota</taxon>
        <taxon>Metazoa</taxon>
        <taxon>Ecdysozoa</taxon>
        <taxon>Nematoda</taxon>
        <taxon>Chromadorea</taxon>
        <taxon>Rhabditida</taxon>
        <taxon>Spirurina</taxon>
        <taxon>Spiruromorpha</taxon>
        <taxon>Filarioidea</taxon>
        <taxon>Onchocercidae</taxon>
        <taxon>Wuchereria</taxon>
    </lineage>
</organism>
<dbReference type="InterPro" id="IPR040194">
    <property type="entry name" value="Cwf19-like"/>
</dbReference>
<evidence type="ECO:0008006" key="6">
    <source>
        <dbReference type="Google" id="ProtNLM"/>
    </source>
</evidence>
<dbReference type="PANTHER" id="PTHR12072:SF5">
    <property type="entry name" value="CWF19-LIKE PROTEIN 2"/>
    <property type="match status" value="1"/>
</dbReference>
<dbReference type="GO" id="GO:0071014">
    <property type="term" value="C:post-mRNA release spliceosomal complex"/>
    <property type="evidence" value="ECO:0007669"/>
    <property type="project" value="TreeGrafter"/>
</dbReference>
<proteinExistence type="inferred from homology"/>
<dbReference type="InterPro" id="IPR036265">
    <property type="entry name" value="HIT-like_sf"/>
</dbReference>
<evidence type="ECO:0000313" key="5">
    <source>
        <dbReference type="WBParaSite" id="maker-PairedContig_122-snap-gene-2.17-mRNA-1"/>
    </source>
</evidence>
<dbReference type="InterPro" id="IPR006767">
    <property type="entry name" value="Cwf19-like_C_dom-2"/>
</dbReference>
<dbReference type="AlphaFoldDB" id="A0A1I8EAE8"/>
<accession>A0A1I8EAE8</accession>
<feature type="domain" description="Cwf19-like protein C-terminal" evidence="3">
    <location>
        <begin position="347"/>
        <end position="443"/>
    </location>
</feature>
<name>A0A1I8EAE8_WUCBA</name>
<sequence length="447" mass="51636">MSRFLKPVDYNDSEDKSRLVKARPIDPKFARKLGSYAAGKDFVTGSVQRESNVKMENSPNAGEIREEKTGLEQRNKLGAKILKAKLQGKVSLIEKLEKQLHALTEDGPGHSSTCKILFRTDGGDVRIPVTMKQERKDLKSRGKIVTTYHADKSIYDMVAEEKETTSAGHIFNAVKAAAKHRTEEEWVIDDAVMSIKRSRMREEKEQKRNRNSLIKENKIYEQTLDSCRFCIEAVCFRKHCMVACGNKAYLSSVPWRPLIKEHCLIVPTAHYSSTVTLDEDVYEEIWKFKRALVSMWQAEEMDCLFVETAKNVKHRKHMYIECIAVPSKIGEMAPVYFKKAIDDSENEWVDNKKLLDLSKRGGDVRKVIPKGFSYFAVDFGLQPGYAHVIENESRFPQNFAHEIIGGMMDLERRLWRMNENLIMEEQRANTTELKRLWKPFDWTKESK</sequence>
<evidence type="ECO:0000256" key="2">
    <source>
        <dbReference type="SAM" id="Coils"/>
    </source>
</evidence>
<dbReference type="Pfam" id="PF04676">
    <property type="entry name" value="CwfJ_C_2"/>
    <property type="match status" value="1"/>
</dbReference>
<keyword evidence="2" id="KW-0175">Coiled coil</keyword>
<dbReference type="PANTHER" id="PTHR12072">
    <property type="entry name" value="CWF19, CELL CYCLE CONTROL PROTEIN"/>
    <property type="match status" value="1"/>
</dbReference>
<comment type="similarity">
    <text evidence="1">Belongs to the CWF19 family.</text>
</comment>
<dbReference type="Gene3D" id="3.30.428.10">
    <property type="entry name" value="HIT-like"/>
    <property type="match status" value="1"/>
</dbReference>
<feature type="domain" description="Cwf19-like C-terminal" evidence="4">
    <location>
        <begin position="215"/>
        <end position="338"/>
    </location>
</feature>
<dbReference type="SUPFAM" id="SSF54197">
    <property type="entry name" value="HIT-like"/>
    <property type="match status" value="1"/>
</dbReference>
<evidence type="ECO:0000259" key="3">
    <source>
        <dbReference type="Pfam" id="PF04676"/>
    </source>
</evidence>
<reference evidence="5" key="1">
    <citation type="submission" date="2016-11" db="UniProtKB">
        <authorList>
            <consortium name="WormBaseParasite"/>
        </authorList>
    </citation>
    <scope>IDENTIFICATION</scope>
    <source>
        <strain evidence="5">pt0022</strain>
    </source>
</reference>
<dbReference type="STRING" id="6293.A0A1I8EAE8"/>
<dbReference type="GO" id="GO:0000398">
    <property type="term" value="P:mRNA splicing, via spliceosome"/>
    <property type="evidence" value="ECO:0007669"/>
    <property type="project" value="TreeGrafter"/>
</dbReference>
<evidence type="ECO:0000259" key="4">
    <source>
        <dbReference type="Pfam" id="PF04677"/>
    </source>
</evidence>
<dbReference type="Pfam" id="PF04677">
    <property type="entry name" value="CwfJ_C_1"/>
    <property type="match status" value="1"/>
</dbReference>